<accession>A0ABS3CE84</accession>
<gene>
    <name evidence="1" type="ORF">J0A69_00805</name>
</gene>
<evidence type="ECO:0000313" key="1">
    <source>
        <dbReference type="EMBL" id="MBN7813939.1"/>
    </source>
</evidence>
<comment type="caution">
    <text evidence="1">The sequence shown here is derived from an EMBL/GenBank/DDBJ whole genome shotgun (WGS) entry which is preliminary data.</text>
</comment>
<proteinExistence type="predicted"/>
<organism evidence="1 2">
    <name type="scientific">Algoriphagus pacificus</name>
    <dbReference type="NCBI Taxonomy" id="2811234"/>
    <lineage>
        <taxon>Bacteria</taxon>
        <taxon>Pseudomonadati</taxon>
        <taxon>Bacteroidota</taxon>
        <taxon>Cytophagia</taxon>
        <taxon>Cytophagales</taxon>
        <taxon>Cyclobacteriaceae</taxon>
        <taxon>Algoriphagus</taxon>
    </lineage>
</organism>
<keyword evidence="1" id="KW-0131">Cell cycle</keyword>
<name>A0ABS3CE84_9BACT</name>
<dbReference type="GO" id="GO:0051301">
    <property type="term" value="P:cell division"/>
    <property type="evidence" value="ECO:0007669"/>
    <property type="project" value="UniProtKB-KW"/>
</dbReference>
<dbReference type="Proteomes" id="UP000664480">
    <property type="component" value="Unassembled WGS sequence"/>
</dbReference>
<keyword evidence="1" id="KW-0132">Cell division</keyword>
<reference evidence="1 2" key="1">
    <citation type="submission" date="2021-03" db="EMBL/GenBank/DDBJ databases">
        <title>novel species isolated from a fishpond in China.</title>
        <authorList>
            <person name="Lu H."/>
            <person name="Cai Z."/>
        </authorList>
    </citation>
    <scope>NUCLEOTIDE SEQUENCE [LARGE SCALE GENOMIC DNA]</scope>
    <source>
        <strain evidence="1 2">YJ13C</strain>
    </source>
</reference>
<keyword evidence="2" id="KW-1185">Reference proteome</keyword>
<evidence type="ECO:0000313" key="2">
    <source>
        <dbReference type="Proteomes" id="UP000664480"/>
    </source>
</evidence>
<dbReference type="RefSeq" id="WP_206584608.1">
    <property type="nucleotide sequence ID" value="NZ_JAFKCU010000001.1"/>
</dbReference>
<protein>
    <submittedName>
        <fullName evidence="1">Cell division protein</fullName>
    </submittedName>
</protein>
<sequence>MKKIRIKKTLVFLVLSLVLVGFIGFVEKQTTYKTFQGTEINIKGVSGVYFVEEKEVTEMLKAAFPELKAGLMLEEVQLKAIEDRLSGHPFIKSVEASIGQKGILYLTIQQHQPIARIARPYAADAYITIEGKVIPTSPSYTSRVLILQGKHAEQLMEKGDVMEQMPELMELINFIVEDEFWAAQIPELEINSKTDIRMMQQVGKQVIEFGDAKDIKEKFKKIEVFYKEILPRKGWNAYSRVSVKFKDQIVCE</sequence>
<dbReference type="EMBL" id="JAFKCU010000001">
    <property type="protein sequence ID" value="MBN7813939.1"/>
    <property type="molecule type" value="Genomic_DNA"/>
</dbReference>